<feature type="region of interest" description="Disordered" evidence="4">
    <location>
        <begin position="94"/>
        <end position="125"/>
    </location>
</feature>
<dbReference type="GO" id="GO:0005840">
    <property type="term" value="C:ribosome"/>
    <property type="evidence" value="ECO:0007669"/>
    <property type="project" value="UniProtKB-KW"/>
</dbReference>
<dbReference type="AlphaFoldDB" id="A0A7C5LE52"/>
<dbReference type="EMBL" id="DRWN01000031">
    <property type="protein sequence ID" value="HHK68436.1"/>
    <property type="molecule type" value="Genomic_DNA"/>
</dbReference>
<evidence type="ECO:0008006" key="6">
    <source>
        <dbReference type="Google" id="ProtNLM"/>
    </source>
</evidence>
<evidence type="ECO:0000256" key="2">
    <source>
        <dbReference type="ARBA" id="ARBA00022980"/>
    </source>
</evidence>
<dbReference type="InterPro" id="IPR004977">
    <property type="entry name" value="Ribosomal_eS25"/>
</dbReference>
<comment type="caution">
    <text evidence="5">The sequence shown here is derived from an EMBL/GenBank/DDBJ whole genome shotgun (WGS) entry which is preliminary data.</text>
</comment>
<reference evidence="5" key="1">
    <citation type="journal article" date="2020" name="mSystems">
        <title>Genome- and Community-Level Interaction Insights into Carbon Utilization and Element Cycling Functions of Hydrothermarchaeota in Hydrothermal Sediment.</title>
        <authorList>
            <person name="Zhou Z."/>
            <person name="Liu Y."/>
            <person name="Xu W."/>
            <person name="Pan J."/>
            <person name="Luo Z.H."/>
            <person name="Li M."/>
        </authorList>
    </citation>
    <scope>NUCLEOTIDE SEQUENCE [LARGE SCALE GENOMIC DNA]</scope>
    <source>
        <strain evidence="5">SpSt-1056</strain>
    </source>
</reference>
<evidence type="ECO:0000256" key="3">
    <source>
        <dbReference type="ARBA" id="ARBA00023274"/>
    </source>
</evidence>
<feature type="compositionally biased region" description="Basic and acidic residues" evidence="4">
    <location>
        <begin position="1"/>
        <end position="21"/>
    </location>
</feature>
<name>A0A7C5LE52_CALS0</name>
<organism evidence="5">
    <name type="scientific">Caldiarchaeum subterraneum</name>
    <dbReference type="NCBI Taxonomy" id="311458"/>
    <lineage>
        <taxon>Archaea</taxon>
        <taxon>Nitrososphaerota</taxon>
        <taxon>Candidatus Caldarchaeales</taxon>
        <taxon>Candidatus Caldarchaeaceae</taxon>
        <taxon>Candidatus Caldarchaeum</taxon>
    </lineage>
</organism>
<proteinExistence type="inferred from homology"/>
<dbReference type="GO" id="GO:1990904">
    <property type="term" value="C:ribonucleoprotein complex"/>
    <property type="evidence" value="ECO:0007669"/>
    <property type="project" value="UniProtKB-KW"/>
</dbReference>
<feature type="region of interest" description="Disordered" evidence="4">
    <location>
        <begin position="1"/>
        <end position="25"/>
    </location>
</feature>
<sequence>MSEEKKKRPEKKKAPEKEEAVQKGVLGVATPSMDEVSDFLRGVRVVTPSMFAERFRTRVSVAKSFLRELVGKGILREVVGVNRIRVYEPLLKAQAPAASAKTAEPEAKPKKAKKTSKRTSSETQS</sequence>
<evidence type="ECO:0000313" key="5">
    <source>
        <dbReference type="EMBL" id="HHK68436.1"/>
    </source>
</evidence>
<gene>
    <name evidence="5" type="ORF">ENM11_04685</name>
</gene>
<accession>A0A7C5LE52</accession>
<evidence type="ECO:0000256" key="4">
    <source>
        <dbReference type="SAM" id="MobiDB-lite"/>
    </source>
</evidence>
<comment type="similarity">
    <text evidence="1">Belongs to the eukaryotic ribosomal protein eS25 family.</text>
</comment>
<protein>
    <recommendedName>
        <fullName evidence="6">30S ribosomal protein S25e</fullName>
    </recommendedName>
</protein>
<dbReference type="Pfam" id="PF03297">
    <property type="entry name" value="Ribosomal_S25"/>
    <property type="match status" value="1"/>
</dbReference>
<keyword evidence="2" id="KW-0689">Ribosomal protein</keyword>
<evidence type="ECO:0000256" key="1">
    <source>
        <dbReference type="ARBA" id="ARBA00009106"/>
    </source>
</evidence>
<keyword evidence="3" id="KW-0687">Ribonucleoprotein</keyword>
<dbReference type="Gene3D" id="3.30.63.20">
    <property type="match status" value="1"/>
</dbReference>